<dbReference type="EMBL" id="JBHSNM010000001">
    <property type="protein sequence ID" value="MFC5569441.1"/>
    <property type="molecule type" value="Genomic_DNA"/>
</dbReference>
<protein>
    <submittedName>
        <fullName evidence="2">Type IV pilin protein</fullName>
    </submittedName>
</protein>
<dbReference type="InterPro" id="IPR012902">
    <property type="entry name" value="N_methyl_site"/>
</dbReference>
<name>A0ABW0SL76_9GAMM</name>
<feature type="transmembrane region" description="Helical" evidence="1">
    <location>
        <begin position="21"/>
        <end position="43"/>
    </location>
</feature>
<proteinExistence type="predicted"/>
<sequence length="145" mass="15683">MGALQRSRLMERRRRGSSVSAGFTLMELMITVAVVAILAAIALPSYEFAMVRSRRTAAQGCLTEQAQFMERFYTTNMTYTGAPAPSCSSDLNPHYAIGFVGTPNGTGYVLQIVPQGRQAVAETKCGTMTIDQTGLKTGATTDCWK</sequence>
<comment type="caution">
    <text evidence="2">The sequence shown here is derived from an EMBL/GenBank/DDBJ whole genome shotgun (WGS) entry which is preliminary data.</text>
</comment>
<dbReference type="Pfam" id="PF16732">
    <property type="entry name" value="ComP_DUS"/>
    <property type="match status" value="1"/>
</dbReference>
<evidence type="ECO:0000313" key="3">
    <source>
        <dbReference type="Proteomes" id="UP001596036"/>
    </source>
</evidence>
<keyword evidence="1" id="KW-1133">Transmembrane helix</keyword>
<dbReference type="InterPro" id="IPR045584">
    <property type="entry name" value="Pilin-like"/>
</dbReference>
<dbReference type="SUPFAM" id="SSF54523">
    <property type="entry name" value="Pili subunits"/>
    <property type="match status" value="1"/>
</dbReference>
<dbReference type="Proteomes" id="UP001596036">
    <property type="component" value="Unassembled WGS sequence"/>
</dbReference>
<reference evidence="3" key="1">
    <citation type="journal article" date="2019" name="Int. J. Syst. Evol. Microbiol.">
        <title>The Global Catalogue of Microorganisms (GCM) 10K type strain sequencing project: providing services to taxonomists for standard genome sequencing and annotation.</title>
        <authorList>
            <consortium name="The Broad Institute Genomics Platform"/>
            <consortium name="The Broad Institute Genome Sequencing Center for Infectious Disease"/>
            <person name="Wu L."/>
            <person name="Ma J."/>
        </authorList>
    </citation>
    <scope>NUCLEOTIDE SEQUENCE [LARGE SCALE GENOMIC DNA]</scope>
    <source>
        <strain evidence="3">KACC 11407</strain>
    </source>
</reference>
<evidence type="ECO:0000313" key="2">
    <source>
        <dbReference type="EMBL" id="MFC5569441.1"/>
    </source>
</evidence>
<accession>A0ABW0SL76</accession>
<dbReference type="RefSeq" id="WP_386753521.1">
    <property type="nucleotide sequence ID" value="NZ_JBHSNM010000001.1"/>
</dbReference>
<keyword evidence="1" id="KW-0812">Transmembrane</keyword>
<organism evidence="2 3">
    <name type="scientific">Lysobacter yangpyeongensis</name>
    <dbReference type="NCBI Taxonomy" id="346182"/>
    <lineage>
        <taxon>Bacteria</taxon>
        <taxon>Pseudomonadati</taxon>
        <taxon>Pseudomonadota</taxon>
        <taxon>Gammaproteobacteria</taxon>
        <taxon>Lysobacterales</taxon>
        <taxon>Lysobacteraceae</taxon>
        <taxon>Lysobacter</taxon>
    </lineage>
</organism>
<dbReference type="InterPro" id="IPR031982">
    <property type="entry name" value="PilE-like"/>
</dbReference>
<dbReference type="NCBIfam" id="TIGR02532">
    <property type="entry name" value="IV_pilin_GFxxxE"/>
    <property type="match status" value="1"/>
</dbReference>
<gene>
    <name evidence="2" type="ORF">ACFPN1_05090</name>
</gene>
<dbReference type="Gene3D" id="3.30.700.10">
    <property type="entry name" value="Glycoprotein, Type 4 Pilin"/>
    <property type="match status" value="1"/>
</dbReference>
<keyword evidence="3" id="KW-1185">Reference proteome</keyword>
<keyword evidence="1" id="KW-0472">Membrane</keyword>
<dbReference type="Pfam" id="PF07963">
    <property type="entry name" value="N_methyl"/>
    <property type="match status" value="1"/>
</dbReference>
<evidence type="ECO:0000256" key="1">
    <source>
        <dbReference type="SAM" id="Phobius"/>
    </source>
</evidence>